<feature type="domain" description="TonB-dependent receptor-like beta-barrel" evidence="14">
    <location>
        <begin position="201"/>
        <end position="634"/>
    </location>
</feature>
<dbReference type="SUPFAM" id="SSF56935">
    <property type="entry name" value="Porins"/>
    <property type="match status" value="1"/>
</dbReference>
<feature type="domain" description="TonB-dependent receptor plug" evidence="15">
    <location>
        <begin position="52"/>
        <end position="156"/>
    </location>
</feature>
<name>A0ABS5EFP5_9PROT</name>
<accession>A0ABS5EFP5</accession>
<evidence type="ECO:0000256" key="9">
    <source>
        <dbReference type="ARBA" id="ARBA00023136"/>
    </source>
</evidence>
<keyword evidence="10 11" id="KW-0998">Cell outer membrane</keyword>
<keyword evidence="6" id="KW-0408">Iron</keyword>
<evidence type="ECO:0000256" key="12">
    <source>
        <dbReference type="RuleBase" id="RU003357"/>
    </source>
</evidence>
<dbReference type="PROSITE" id="PS52016">
    <property type="entry name" value="TONB_DEPENDENT_REC_3"/>
    <property type="match status" value="1"/>
</dbReference>
<dbReference type="InterPro" id="IPR000531">
    <property type="entry name" value="Beta-barrel_TonB"/>
</dbReference>
<dbReference type="Pfam" id="PF00593">
    <property type="entry name" value="TonB_dep_Rec_b-barrel"/>
    <property type="match status" value="1"/>
</dbReference>
<evidence type="ECO:0000256" key="3">
    <source>
        <dbReference type="ARBA" id="ARBA00022452"/>
    </source>
</evidence>
<keyword evidence="7" id="KW-0406">Ion transport</keyword>
<evidence type="ECO:0000256" key="5">
    <source>
        <dbReference type="ARBA" id="ARBA00022692"/>
    </source>
</evidence>
<dbReference type="PANTHER" id="PTHR32552:SF81">
    <property type="entry name" value="TONB-DEPENDENT OUTER MEMBRANE RECEPTOR"/>
    <property type="match status" value="1"/>
</dbReference>
<dbReference type="InterPro" id="IPR039426">
    <property type="entry name" value="TonB-dep_rcpt-like"/>
</dbReference>
<keyword evidence="17" id="KW-1185">Reference proteome</keyword>
<keyword evidence="16" id="KW-0675">Receptor</keyword>
<proteinExistence type="inferred from homology"/>
<feature type="chain" id="PRO_5046700142" evidence="13">
    <location>
        <begin position="29"/>
        <end position="669"/>
    </location>
</feature>
<keyword evidence="2 11" id="KW-0813">Transport</keyword>
<keyword evidence="3 11" id="KW-1134">Transmembrane beta strand</keyword>
<dbReference type="Pfam" id="PF07715">
    <property type="entry name" value="Plug"/>
    <property type="match status" value="1"/>
</dbReference>
<evidence type="ECO:0000256" key="2">
    <source>
        <dbReference type="ARBA" id="ARBA00022448"/>
    </source>
</evidence>
<evidence type="ECO:0000313" key="17">
    <source>
        <dbReference type="Proteomes" id="UP000698752"/>
    </source>
</evidence>
<dbReference type="EMBL" id="JAAEDI010000008">
    <property type="protein sequence ID" value="MBR0649840.1"/>
    <property type="molecule type" value="Genomic_DNA"/>
</dbReference>
<keyword evidence="8 12" id="KW-0798">TonB box</keyword>
<keyword evidence="4" id="KW-0410">Iron transport</keyword>
<comment type="subcellular location">
    <subcellularLocation>
        <location evidence="1 11">Cell outer membrane</location>
        <topology evidence="1 11">Multi-pass membrane protein</topology>
    </subcellularLocation>
</comment>
<comment type="caution">
    <text evidence="16">The sequence shown here is derived from an EMBL/GenBank/DDBJ whole genome shotgun (WGS) entry which is preliminary data.</text>
</comment>
<evidence type="ECO:0000313" key="16">
    <source>
        <dbReference type="EMBL" id="MBR0649840.1"/>
    </source>
</evidence>
<evidence type="ECO:0000256" key="13">
    <source>
        <dbReference type="SAM" id="SignalP"/>
    </source>
</evidence>
<sequence>MTRKTLCSAFRIAAVSAFAMTAAQTAYAQEAPDTVRLPELTITGGKRDQDPMRVDGTLRSVGAETLEDRGIISVEQIDRAFPGMVIRPRSSIAYGNVTIRGQTSSDFYNPSVQVLMDGLPQDFALLGQLLPMQIDRVDVLYGPQGTLYGAGAIGGVINILTLRPDDTLRLVGDVAYSNRQASAGALASGPIVPGVLYGDVTVRWREQFGNYYPPTGGDSAYGGTRDLSGMARLRYAPTGGPWDIMFNAGYMVTNSAEEQFVYGTEGIRNRVALPYDSHYRLSTTTLGLVASYDLGPAVISSMTGWQDRDLDRTIQNTYTPETQRMFTQELRIASTPGENGPFSYVAGLWFQNLDFERRIPGQVSTQNLQTYAGYGELTWHITDRLDVTGGLRFDVIDTEATAEGYVSLRGTRNESALTPKISIGYLISEEFRVYALYSSGFKPGGFTRTVTPYNFNFQYSNARTDNFELGVRARLPDGSFEASAAIYYANTTGYQAFVGAQPFQHLQNTGDVESYGIDARMIFRPVEGLRIEGSIAFNQAEYTKYLDPTGLNVNYVGNRPAYAPQVTAGLDVSYAITLPGETGRLIPRVGVSYMSQTFFDDANTVGQGSYALLDASLSWEASRHLTATIYGNNLTNERYATYGFSAGPAGNFYQVGMGREVGVRLTASY</sequence>
<dbReference type="Gene3D" id="2.40.170.20">
    <property type="entry name" value="TonB-dependent receptor, beta-barrel domain"/>
    <property type="match status" value="1"/>
</dbReference>
<evidence type="ECO:0000256" key="11">
    <source>
        <dbReference type="PROSITE-ProRule" id="PRU01360"/>
    </source>
</evidence>
<evidence type="ECO:0000256" key="4">
    <source>
        <dbReference type="ARBA" id="ARBA00022496"/>
    </source>
</evidence>
<evidence type="ECO:0000259" key="15">
    <source>
        <dbReference type="Pfam" id="PF07715"/>
    </source>
</evidence>
<keyword evidence="13" id="KW-0732">Signal</keyword>
<evidence type="ECO:0000256" key="6">
    <source>
        <dbReference type="ARBA" id="ARBA00023004"/>
    </source>
</evidence>
<evidence type="ECO:0000256" key="10">
    <source>
        <dbReference type="ARBA" id="ARBA00023237"/>
    </source>
</evidence>
<reference evidence="17" key="1">
    <citation type="journal article" date="2021" name="Syst. Appl. Microbiol.">
        <title>Roseomonas hellenica sp. nov., isolated from roots of wild-growing Alkanna tinctoria.</title>
        <authorList>
            <person name="Rat A."/>
            <person name="Naranjo H.D."/>
            <person name="Lebbe L."/>
            <person name="Cnockaert M."/>
            <person name="Krigas N."/>
            <person name="Grigoriadou K."/>
            <person name="Maloupa E."/>
            <person name="Willems A."/>
        </authorList>
    </citation>
    <scope>NUCLEOTIDE SEQUENCE [LARGE SCALE GENOMIC DNA]</scope>
    <source>
        <strain evidence="17">LMG 31159</strain>
    </source>
</reference>
<organism evidence="16 17">
    <name type="scientific">Neoroseomonas terrae</name>
    <dbReference type="NCBI Taxonomy" id="424799"/>
    <lineage>
        <taxon>Bacteria</taxon>
        <taxon>Pseudomonadati</taxon>
        <taxon>Pseudomonadota</taxon>
        <taxon>Alphaproteobacteria</taxon>
        <taxon>Acetobacterales</taxon>
        <taxon>Acetobacteraceae</taxon>
        <taxon>Neoroseomonas</taxon>
    </lineage>
</organism>
<dbReference type="RefSeq" id="WP_211868109.1">
    <property type="nucleotide sequence ID" value="NZ_JAAEDI010000008.1"/>
</dbReference>
<evidence type="ECO:0000256" key="8">
    <source>
        <dbReference type="ARBA" id="ARBA00023077"/>
    </source>
</evidence>
<comment type="similarity">
    <text evidence="11 12">Belongs to the TonB-dependent receptor family.</text>
</comment>
<keyword evidence="9 11" id="KW-0472">Membrane</keyword>
<dbReference type="InterPro" id="IPR036942">
    <property type="entry name" value="Beta-barrel_TonB_sf"/>
</dbReference>
<gene>
    <name evidence="16" type="ORF">GXW78_09210</name>
</gene>
<evidence type="ECO:0000259" key="14">
    <source>
        <dbReference type="Pfam" id="PF00593"/>
    </source>
</evidence>
<dbReference type="InterPro" id="IPR012910">
    <property type="entry name" value="Plug_dom"/>
</dbReference>
<evidence type="ECO:0000256" key="1">
    <source>
        <dbReference type="ARBA" id="ARBA00004571"/>
    </source>
</evidence>
<protein>
    <submittedName>
        <fullName evidence="16">TonB-dependent receptor</fullName>
    </submittedName>
</protein>
<feature type="signal peptide" evidence="13">
    <location>
        <begin position="1"/>
        <end position="28"/>
    </location>
</feature>
<keyword evidence="5 11" id="KW-0812">Transmembrane</keyword>
<dbReference type="PANTHER" id="PTHR32552">
    <property type="entry name" value="FERRICHROME IRON RECEPTOR-RELATED"/>
    <property type="match status" value="1"/>
</dbReference>
<dbReference type="Proteomes" id="UP000698752">
    <property type="component" value="Unassembled WGS sequence"/>
</dbReference>
<evidence type="ECO:0000256" key="7">
    <source>
        <dbReference type="ARBA" id="ARBA00023065"/>
    </source>
</evidence>